<proteinExistence type="inferred from homology"/>
<keyword evidence="4 8" id="KW-0479">Metal-binding</keyword>
<evidence type="ECO:0000313" key="11">
    <source>
        <dbReference type="Proteomes" id="UP000243975"/>
    </source>
</evidence>
<dbReference type="GO" id="GO:0030570">
    <property type="term" value="F:pectate lyase activity"/>
    <property type="evidence" value="ECO:0007669"/>
    <property type="project" value="UniProtKB-EC"/>
</dbReference>
<dbReference type="Gene3D" id="2.160.20.10">
    <property type="entry name" value="Single-stranded right-handed beta-helix, Pectin lyase-like"/>
    <property type="match status" value="2"/>
</dbReference>
<reference evidence="10 11" key="1">
    <citation type="journal article" date="2016" name="Sci. Rep.">
        <title>The genome sequence of the outbreeding globe artichoke constructed de novo incorporating a phase-aware low-pass sequencing strategy of F1 progeny.</title>
        <authorList>
            <person name="Scaglione D."/>
            <person name="Reyes-Chin-Wo S."/>
            <person name="Acquadro A."/>
            <person name="Froenicke L."/>
            <person name="Portis E."/>
            <person name="Beitel C."/>
            <person name="Tirone M."/>
            <person name="Mauro R."/>
            <person name="Lo Monaco A."/>
            <person name="Mauromicale G."/>
            <person name="Faccioli P."/>
            <person name="Cattivelli L."/>
            <person name="Rieseberg L."/>
            <person name="Michelmore R."/>
            <person name="Lanteri S."/>
        </authorList>
    </citation>
    <scope>NUCLEOTIDE SEQUENCE [LARGE SCALE GENOMIC DNA]</scope>
    <source>
        <strain evidence="10">2C</strain>
    </source>
</reference>
<keyword evidence="6 8" id="KW-0106">Calcium</keyword>
<dbReference type="UniPathway" id="UPA00545">
    <property type="reaction ID" value="UER00824"/>
</dbReference>
<dbReference type="InterPro" id="IPR012334">
    <property type="entry name" value="Pectin_lyas_fold"/>
</dbReference>
<dbReference type="InterPro" id="IPR011050">
    <property type="entry name" value="Pectin_lyase_fold/virulence"/>
</dbReference>
<dbReference type="SUPFAM" id="SSF51126">
    <property type="entry name" value="Pectin lyase-like"/>
    <property type="match status" value="1"/>
</dbReference>
<comment type="catalytic activity">
    <reaction evidence="1 8">
        <text>Eliminative cleavage of (1-&gt;4)-alpha-D-galacturonan to give oligosaccharides with 4-deoxy-alpha-D-galact-4-enuronosyl groups at their non-reducing ends.</text>
        <dbReference type="EC" id="4.2.2.2"/>
    </reaction>
</comment>
<name>A0A103Y9M5_CYNCS</name>
<keyword evidence="11" id="KW-1185">Reference proteome</keyword>
<protein>
    <recommendedName>
        <fullName evidence="3 8">Pectate lyase</fullName>
        <ecNumber evidence="3 8">4.2.2.2</ecNumber>
    </recommendedName>
</protein>
<keyword evidence="5" id="KW-0732">Signal</keyword>
<organism evidence="10 11">
    <name type="scientific">Cynara cardunculus var. scolymus</name>
    <name type="common">Globe artichoke</name>
    <name type="synonym">Cynara scolymus</name>
    <dbReference type="NCBI Taxonomy" id="59895"/>
    <lineage>
        <taxon>Eukaryota</taxon>
        <taxon>Viridiplantae</taxon>
        <taxon>Streptophyta</taxon>
        <taxon>Embryophyta</taxon>
        <taxon>Tracheophyta</taxon>
        <taxon>Spermatophyta</taxon>
        <taxon>Magnoliopsida</taxon>
        <taxon>eudicotyledons</taxon>
        <taxon>Gunneridae</taxon>
        <taxon>Pentapetalae</taxon>
        <taxon>asterids</taxon>
        <taxon>campanulids</taxon>
        <taxon>Asterales</taxon>
        <taxon>Asteraceae</taxon>
        <taxon>Carduoideae</taxon>
        <taxon>Cardueae</taxon>
        <taxon>Carduinae</taxon>
        <taxon>Cynara</taxon>
    </lineage>
</organism>
<evidence type="ECO:0000256" key="1">
    <source>
        <dbReference type="ARBA" id="ARBA00000695"/>
    </source>
</evidence>
<keyword evidence="7 8" id="KW-0456">Lyase</keyword>
<evidence type="ECO:0000256" key="2">
    <source>
        <dbReference type="ARBA" id="ARBA00005220"/>
    </source>
</evidence>
<evidence type="ECO:0000256" key="8">
    <source>
        <dbReference type="RuleBase" id="RU361123"/>
    </source>
</evidence>
<comment type="pathway">
    <text evidence="2 8">Glycan metabolism; pectin degradation; 2-dehydro-3-deoxy-D-gluconate from pectin: step 2/5.</text>
</comment>
<accession>A0A103Y9M5</accession>
<dbReference type="InterPro" id="IPR045032">
    <property type="entry name" value="PEL"/>
</dbReference>
<dbReference type="EMBL" id="LEKV01001891">
    <property type="protein sequence ID" value="KVI05035.1"/>
    <property type="molecule type" value="Genomic_DNA"/>
</dbReference>
<dbReference type="EC" id="4.2.2.2" evidence="3 8"/>
<dbReference type="Gramene" id="KVI05035">
    <property type="protein sequence ID" value="KVI05035"/>
    <property type="gene ID" value="Ccrd_016637"/>
</dbReference>
<dbReference type="Proteomes" id="UP000243975">
    <property type="component" value="Unassembled WGS sequence"/>
</dbReference>
<dbReference type="GO" id="GO:0045490">
    <property type="term" value="P:pectin catabolic process"/>
    <property type="evidence" value="ECO:0007669"/>
    <property type="project" value="UniProtKB-UniPathway"/>
</dbReference>
<evidence type="ECO:0000259" key="9">
    <source>
        <dbReference type="SMART" id="SM00656"/>
    </source>
</evidence>
<comment type="caution">
    <text evidence="10">The sequence shown here is derived from an EMBL/GenBank/DDBJ whole genome shotgun (WGS) entry which is preliminary data.</text>
</comment>
<dbReference type="GO" id="GO:0046872">
    <property type="term" value="F:metal ion binding"/>
    <property type="evidence" value="ECO:0007669"/>
    <property type="project" value="UniProtKB-KW"/>
</dbReference>
<evidence type="ECO:0000256" key="3">
    <source>
        <dbReference type="ARBA" id="ARBA00012272"/>
    </source>
</evidence>
<comment type="cofactor">
    <cofactor evidence="8">
        <name>Ca(2+)</name>
        <dbReference type="ChEBI" id="CHEBI:29108"/>
    </cofactor>
    <text evidence="8">Binds 1 Ca(2+) ion. Required for its activity.</text>
</comment>
<evidence type="ECO:0000256" key="7">
    <source>
        <dbReference type="ARBA" id="ARBA00023239"/>
    </source>
</evidence>
<dbReference type="SMART" id="SM00656">
    <property type="entry name" value="Amb_all"/>
    <property type="match status" value="1"/>
</dbReference>
<dbReference type="PANTHER" id="PTHR31683:SF136">
    <property type="entry name" value="PECTATE LYASE"/>
    <property type="match status" value="1"/>
</dbReference>
<feature type="domain" description="Pectate lyase" evidence="9">
    <location>
        <begin position="101"/>
        <end position="274"/>
    </location>
</feature>
<dbReference type="InterPro" id="IPR002022">
    <property type="entry name" value="Pec_lyase"/>
</dbReference>
<evidence type="ECO:0000256" key="5">
    <source>
        <dbReference type="ARBA" id="ARBA00022729"/>
    </source>
</evidence>
<dbReference type="OMA" id="NQLTMHA"/>
<gene>
    <name evidence="10" type="ORF">Ccrd_016637</name>
</gene>
<comment type="similarity">
    <text evidence="8">Belongs to the polysaccharide lyase 1 family.</text>
</comment>
<dbReference type="PRINTS" id="PR00807">
    <property type="entry name" value="AMBALLERGEN"/>
</dbReference>
<dbReference type="PANTHER" id="PTHR31683">
    <property type="entry name" value="PECTATE LYASE 18-RELATED"/>
    <property type="match status" value="1"/>
</dbReference>
<dbReference type="AlphaFoldDB" id="A0A103Y9M5"/>
<evidence type="ECO:0000313" key="10">
    <source>
        <dbReference type="EMBL" id="KVI05035.1"/>
    </source>
</evidence>
<dbReference type="Pfam" id="PF00544">
    <property type="entry name" value="Pectate_lyase_4"/>
    <property type="match status" value="1"/>
</dbReference>
<evidence type="ECO:0000256" key="4">
    <source>
        <dbReference type="ARBA" id="ARBA00022723"/>
    </source>
</evidence>
<dbReference type="InterPro" id="IPR018082">
    <property type="entry name" value="AmbAllergen"/>
</dbReference>
<evidence type="ECO:0000256" key="6">
    <source>
        <dbReference type="ARBA" id="ARBA00022837"/>
    </source>
</evidence>
<sequence length="461" mass="48404">MSSRRRLIEANPMFLQSKDQTPCQTGNPVDDCWRCDPNWANDRQRLADCAIGFGQAAMGGKGGRIYIVTDPTDGDPENPPPGTLRHAAIQSEPLWIIFANDMHINLENELIVSSSKTIDGRGAIVHVTGKGCIVIENVGNIIIHGLYIHDCEPSGKAKIRVSPTDVVGRGKSDGDGLTIKGVRNLWIDHCSFARCTDGLVDVTEGSTAVTITNCYFTDHDKVMLLGHSDDYLADAGMQVTKRMEAKDDEWKGWNWRSEGDLMVNGAFFVPSGAELSTQYDRASSVPPMSAYLINQLTMHAGALVGVPSNLGDNSPGGGPPVITPPVEGQPSGGNPNIPPGTMPYDGGSYGTTYGTTPPGCFVSGKTPGGCIPGNIQGGGNPGMVPGGGYGMVPGSPPPAMVLQGCGPGIIPYCGGPGSRRISGASGSIGTMARSSIPTNIFLSSLVVLSLHMTMTHSVLLQ</sequence>